<reference evidence="1 2" key="1">
    <citation type="journal article" date="2015" name="Genome Announc.">
        <title>Genome Sequence of Mushroom Soft-Rot Pathogen Janthinobacterium agaricidamnosum.</title>
        <authorList>
            <person name="Graupner K."/>
            <person name="Lackner G."/>
            <person name="Hertweck C."/>
        </authorList>
    </citation>
    <scope>NUCLEOTIDE SEQUENCE [LARGE SCALE GENOMIC DNA]</scope>
    <source>
        <strain evidence="2">NBRC 102515 / DSM 9628</strain>
    </source>
</reference>
<sequence>MLTGLAQAEAISEDKRGGHATGQVALDFTFVSRRSEGGLRKITFALNQAPGSVPKKHIGHSLLAVGPDAKAVSTFSRPR</sequence>
<dbReference type="HOGENOM" id="CLU_2601328_0_0_4"/>
<name>W0V6E5_9BURK</name>
<dbReference type="OrthoDB" id="3513901at2"/>
<dbReference type="EMBL" id="HG322949">
    <property type="protein sequence ID" value="CDG83180.1"/>
    <property type="molecule type" value="Genomic_DNA"/>
</dbReference>
<dbReference type="RefSeq" id="WP_038492433.1">
    <property type="nucleotide sequence ID" value="NZ_BCTH01000083.1"/>
</dbReference>
<accession>W0V6E5</accession>
<protein>
    <submittedName>
        <fullName evidence="1">Uncharacterized protein</fullName>
    </submittedName>
</protein>
<evidence type="ECO:0000313" key="1">
    <source>
        <dbReference type="EMBL" id="CDG83180.1"/>
    </source>
</evidence>
<keyword evidence="2" id="KW-1185">Reference proteome</keyword>
<dbReference type="Proteomes" id="UP000027604">
    <property type="component" value="Chromosome I"/>
</dbReference>
<proteinExistence type="predicted"/>
<dbReference type="KEGG" id="jag:GJA_2549"/>
<dbReference type="PATRIC" id="fig|1349767.4.peg.4284"/>
<dbReference type="STRING" id="1349767.GJA_2549"/>
<evidence type="ECO:0000313" key="2">
    <source>
        <dbReference type="Proteomes" id="UP000027604"/>
    </source>
</evidence>
<dbReference type="AlphaFoldDB" id="W0V6E5"/>
<organism evidence="1 2">
    <name type="scientific">Janthinobacterium agaricidamnosum NBRC 102515 = DSM 9628</name>
    <dbReference type="NCBI Taxonomy" id="1349767"/>
    <lineage>
        <taxon>Bacteria</taxon>
        <taxon>Pseudomonadati</taxon>
        <taxon>Pseudomonadota</taxon>
        <taxon>Betaproteobacteria</taxon>
        <taxon>Burkholderiales</taxon>
        <taxon>Oxalobacteraceae</taxon>
        <taxon>Janthinobacterium</taxon>
    </lineage>
</organism>
<gene>
    <name evidence="1" type="ORF">GJA_2549</name>
</gene>